<evidence type="ECO:0000313" key="1">
    <source>
        <dbReference type="EMBL" id="TRM67231.1"/>
    </source>
</evidence>
<accession>A0A550CR12</accession>
<protein>
    <submittedName>
        <fullName evidence="1">Uncharacterized protein</fullName>
    </submittedName>
</protein>
<name>A0A550CR12_9AGAR</name>
<evidence type="ECO:0000313" key="2">
    <source>
        <dbReference type="Proteomes" id="UP000320762"/>
    </source>
</evidence>
<dbReference type="Proteomes" id="UP000320762">
    <property type="component" value="Unassembled WGS sequence"/>
</dbReference>
<dbReference type="AlphaFoldDB" id="A0A550CR12"/>
<organism evidence="1 2">
    <name type="scientific">Schizophyllum amplum</name>
    <dbReference type="NCBI Taxonomy" id="97359"/>
    <lineage>
        <taxon>Eukaryota</taxon>
        <taxon>Fungi</taxon>
        <taxon>Dikarya</taxon>
        <taxon>Basidiomycota</taxon>
        <taxon>Agaricomycotina</taxon>
        <taxon>Agaricomycetes</taxon>
        <taxon>Agaricomycetidae</taxon>
        <taxon>Agaricales</taxon>
        <taxon>Schizophyllaceae</taxon>
        <taxon>Schizophyllum</taxon>
    </lineage>
</organism>
<keyword evidence="2" id="KW-1185">Reference proteome</keyword>
<reference evidence="1 2" key="1">
    <citation type="journal article" date="2019" name="New Phytol.">
        <title>Comparative genomics reveals unique wood-decay strategies and fruiting body development in the Schizophyllaceae.</title>
        <authorList>
            <person name="Almasi E."/>
            <person name="Sahu N."/>
            <person name="Krizsan K."/>
            <person name="Balint B."/>
            <person name="Kovacs G.M."/>
            <person name="Kiss B."/>
            <person name="Cseklye J."/>
            <person name="Drula E."/>
            <person name="Henrissat B."/>
            <person name="Nagy I."/>
            <person name="Chovatia M."/>
            <person name="Adam C."/>
            <person name="LaButti K."/>
            <person name="Lipzen A."/>
            <person name="Riley R."/>
            <person name="Grigoriev I.V."/>
            <person name="Nagy L.G."/>
        </authorList>
    </citation>
    <scope>NUCLEOTIDE SEQUENCE [LARGE SCALE GENOMIC DNA]</scope>
    <source>
        <strain evidence="1 2">NL-1724</strain>
    </source>
</reference>
<comment type="caution">
    <text evidence="1">The sequence shown here is derived from an EMBL/GenBank/DDBJ whole genome shotgun (WGS) entry which is preliminary data.</text>
</comment>
<gene>
    <name evidence="1" type="ORF">BD626DRAFT_171076</name>
</gene>
<dbReference type="EMBL" id="VDMD01000003">
    <property type="protein sequence ID" value="TRM67231.1"/>
    <property type="molecule type" value="Genomic_DNA"/>
</dbReference>
<proteinExistence type="predicted"/>
<sequence length="158" mass="16774">MNAATNIPRLYCALCAMPFSLRTVVPHLLWRASVPRHPPPPHSASELSAMRPGEGCTPAIWRQRAGEERRRSAGAGGAGIAKTSPATRSECVMCPGGIPTVMPSITLVMCSAFNCSAFPRHGYRLGACLTGAYFCKALVWLRSLKSVALAPSVVLGLP</sequence>